<dbReference type="EMBL" id="LOSH02000001">
    <property type="protein sequence ID" value="PNM77019.1"/>
    <property type="molecule type" value="Genomic_DNA"/>
</dbReference>
<keyword evidence="2" id="KW-1185">Reference proteome</keyword>
<protein>
    <submittedName>
        <fullName evidence="1">Uncharacterized protein</fullName>
    </submittedName>
</protein>
<name>A0ABX4X0N8_VIBVL</name>
<proteinExistence type="predicted"/>
<accession>A0ABX4X0N8</accession>
<organism evidence="1 2">
    <name type="scientific">Vibrio vulnificus</name>
    <dbReference type="NCBI Taxonomy" id="672"/>
    <lineage>
        <taxon>Bacteria</taxon>
        <taxon>Pseudomonadati</taxon>
        <taxon>Pseudomonadota</taxon>
        <taxon>Gammaproteobacteria</taxon>
        <taxon>Vibrionales</taxon>
        <taxon>Vibrionaceae</taxon>
        <taxon>Vibrio</taxon>
    </lineage>
</organism>
<evidence type="ECO:0000313" key="2">
    <source>
        <dbReference type="Proteomes" id="UP000054370"/>
    </source>
</evidence>
<gene>
    <name evidence="1" type="ORF">AL548_000145</name>
</gene>
<dbReference type="RefSeq" id="WP_039561517.1">
    <property type="nucleotide sequence ID" value="NZ_PDGA01000024.1"/>
</dbReference>
<reference evidence="1" key="1">
    <citation type="submission" date="2017-12" db="EMBL/GenBank/DDBJ databases">
        <title>FDA dAtabase for Regulatory Grade micrObial Sequences (FDA-ARGOS): Supporting development and validation of Infectious Disease Dx tests.</title>
        <authorList>
            <person name="Hoffmann M."/>
            <person name="Allard M."/>
            <person name="Evans P."/>
            <person name="Brown E."/>
            <person name="Tallon L.J."/>
            <person name="Sadzewicz L."/>
            <person name="Sengamalay N."/>
            <person name="Ott S."/>
            <person name="Godinez A."/>
            <person name="Nagaraj S."/>
            <person name="Vavikolanu K."/>
            <person name="Aluvathingal J."/>
            <person name="Nadendla S."/>
            <person name="Hobson J."/>
            <person name="Sichtig H."/>
        </authorList>
    </citation>
    <scope>NUCLEOTIDE SEQUENCE [LARGE SCALE GENOMIC DNA]</scope>
    <source>
        <strain evidence="1">FDAARGOS_118</strain>
    </source>
</reference>
<comment type="caution">
    <text evidence="1">The sequence shown here is derived from an EMBL/GenBank/DDBJ whole genome shotgun (WGS) entry which is preliminary data.</text>
</comment>
<dbReference type="Proteomes" id="UP000054370">
    <property type="component" value="Unassembled WGS sequence"/>
</dbReference>
<sequence length="208" mass="23892">MNMQRLKAAEEAFLLHYPGGFEHPEMVKIGKKHQMPQRVQQAQAFFAPEAFSQPQLVAENMVKTITRSSMVSVFEKPKLRDWVKGMSHDERESYAYALKDMLHGDKEYGFNMMHSLLKPAQLAKWSLMTILPNYYAPIDEVFVKPTTAKGVIGFFELPDLIYKPDPSYAFYCRYREQILAMRDCVDPSLAINNAAFCGFLMMTVKGMV</sequence>
<evidence type="ECO:0000313" key="1">
    <source>
        <dbReference type="EMBL" id="PNM77019.1"/>
    </source>
</evidence>